<feature type="compositionally biased region" description="Basic and acidic residues" evidence="2">
    <location>
        <begin position="92"/>
        <end position="109"/>
    </location>
</feature>
<proteinExistence type="predicted"/>
<dbReference type="InterPro" id="IPR007110">
    <property type="entry name" value="Ig-like_dom"/>
</dbReference>
<dbReference type="Pfam" id="PF10650">
    <property type="entry name" value="zf-C3H1"/>
    <property type="match status" value="1"/>
</dbReference>
<sequence>MESANKLENFENLEDVSTSDTATEDGEGGNDHEEGEISDEDVAEERVVPKPVTSEVVIYDDHGRTAIFTSPVKDGRWSLPFYAVYKERRHSNRPDFVKKRKSEEMDTKTGHKKRKHVSKENKKRKSHQKRKFSQSERGDRHLRHRSVSNSSASDCSCSCSCSSSSSRSSSRSATVKEKRGKENINSSVLKQSIASKLTPGEFNFEDGHSASSLRSRLFQNESTLRYSSKKLENTQEQREYLGHTVKNSLVRKLSSTVERVKLSELSETCKDSVPGCSVKKSSIAPLSKKSKFDRYSSVSYKGKKSNFGKKVNVKRISSKTEAGKKKIETEVIDLTFCDQIAPRPGSLGEMLLKKTKKGKLKPGQTLKKNVASSTCEEVAEVNEKSLDSSLETDDAVVMLNDMVNLDLDQEDEDELQLRLIALQSSLKVLNDVCREGQNSVVETKFAVDSAKSCMSDNIRMSICLNDESKYDMSDSQNFSHSEKEVFHRAGTTEASPQYNTACSSRVKNTFDEEKILPFTCKRQSVCGMEDSVNELSDSNQDLVDMEICNSSPEEENEEFIDALQEVGEDIRIEDSILKVPRMEDCNPFTQDAHNQNKFQIPVEWAYMLPPPPPPNQPDNDISNIDNWCYDQNMYLQSMHTSSCSATDQVSGYDPMSHVPLNVSMRQNQPNVAVYGLDETIENDVDSEGKYLNHPRYLSSEIDEVRLEDGSINYSNYDALKDEPAHHYKAFMSAVMQQQNVRSQSHLSNSDRTLIEVNIVPSSPPSKPGRSFQGTDRNLIKVSLVNSLETNKPQNNNKSNIKAAARRRRRSRIKLAKLKAKQMLTSSNEGLISTPEAKSSHIPDTGDDNDDDDDEDLLRAQLLIDLSMKKMQKEQKMSNERKEISKSSKSSLSKSKTFPIGTSTLPFKLDKNIYKSSVHGEKCPPKYKPFISSPLRRTVVAQQHRRKEGSPTLLFKKDGTRLSDIGGCGLDPKSSRYDFTVPQDINVRKDFPKFKFPPVKPVIIEFESDSSEEESTEESSVQTSPSICEKPDATNSGHTSNSVRADTSFSSSLDLLLKTLRNNKPHDSSKEKPQFSSSSVHHAQEIKPDLDKKLLNSTPNIVRHLSRKQQVEYHFLKEELKRKEGLQRKRQLQQTQITNRCEDHDVAPSKMGSKKKEMRIDNRVKTVSTEDAFQCNTAVNVEEKREVHSHISSIVRKEATSDSCIVSEENERKNMSSIVEPKDIGDCNDDDDDEETLRMLVLQTLQKKPTNNENVKEQSEVKDIKSEIKPLSSISEADISKENNVLGAVSQFSNDNKTDTLQKQTENNCDLLSESCQDNRIISKPRHDASILESQAVTSPVNHEYDFSENVMKKQNLSVTSKNHDKSSSLASLPENALGPSKLVNCKLKRKQCVKQITDSVCSRNLFIEVNKCSVINEQKTGSLRAFDVTKHETAMSCDNSAPHCDNSYNSDCSSDNTHKEMTSSVRISEPSLPKRNQERTVLPNSKDVVVVECSNAVVSAKKTAIEEKQKNLDDLERIEREYSTKRLQMNEVIVQLDVLVQEATKEERQRQSVKLCMDKLRDQLTEMESQFEKQSLQLKLKMARIRQLQNLMISGRHGLKKLEEKGVMLGKQVIGADYVLRKVLDSPKSKSTETMRKKQLSDSISALRQQMHNVSNKSKAKLYAAAVSAEINSKAKNCYNVKDQGFASKKKLLDKSCNLYLAEGTSKAPEGTNTPVKVSSQGTVAQQAVHQQDCKEMALGNHKENSSRQSVPNQITNCLVIPKKTLTVEAKECKKSVLESSSESVNNHLDEMNELCPYDLLGRCNDDSCIYQHLRQPTVHAVSSVVRSSVVLHSNSSPHSLRLGEGKVSMCSPEDSSRDRNGEDGIIKVRKDEANTVGRVSEKVIRNGHTSLKNNVSCSDSHLNNSEEVCDWLMTSKSSSDNSRNDSFSEHSSCLNTVKVEKSSRSDGGSKLCSAEQIAVQSLSCAIDCDMPLKTDVSYSSRHVDSTFDDSRKEGKLGSFDGDSGKPLNIEQNDPEDVKHQRSSEFVCSDMQSSDPSMLEAQITKSNLHDEVKAEYFSFSEISTGNTEAIQQGDTVTDSQFNDSNQLKEAPFSTPSDAIIYLDAKDSANDALQENSRGEVMPDVDNLKQDLNSLSTPLEESDSRVDIDKEETIEALDINSMNDSINYNSDTKTRKKPAKRSILRRGRLKMALQHKLSREAVKSKGNTKVIGCHRISPKRNTTYRLRRGKKSRQ</sequence>
<feature type="compositionally biased region" description="Acidic residues" evidence="2">
    <location>
        <begin position="22"/>
        <end position="43"/>
    </location>
</feature>
<keyword evidence="1" id="KW-0175">Coiled coil</keyword>
<feature type="compositionally biased region" description="Basic and acidic residues" evidence="2">
    <location>
        <begin position="1081"/>
        <end position="1090"/>
    </location>
</feature>
<dbReference type="PROSITE" id="PS50835">
    <property type="entry name" value="IG_LIKE"/>
    <property type="match status" value="1"/>
</dbReference>
<feature type="coiled-coil region" evidence="1">
    <location>
        <begin position="1498"/>
        <end position="1525"/>
    </location>
</feature>
<feature type="region of interest" description="Disordered" evidence="2">
    <location>
        <begin position="1005"/>
        <end position="1045"/>
    </location>
</feature>
<evidence type="ECO:0000259" key="3">
    <source>
        <dbReference type="PROSITE" id="PS50835"/>
    </source>
</evidence>
<feature type="compositionally biased region" description="Polar residues" evidence="2">
    <location>
        <begin position="1032"/>
        <end position="1045"/>
    </location>
</feature>
<feature type="compositionally biased region" description="Basic residues" evidence="2">
    <location>
        <begin position="803"/>
        <end position="819"/>
    </location>
</feature>
<keyword evidence="5" id="KW-1185">Reference proteome</keyword>
<reference evidence="4 5" key="1">
    <citation type="submission" date="2023-11" db="EMBL/GenBank/DDBJ databases">
        <title>Halocaridina rubra genome assembly.</title>
        <authorList>
            <person name="Smith C."/>
        </authorList>
    </citation>
    <scope>NUCLEOTIDE SEQUENCE [LARGE SCALE GENOMIC DNA]</scope>
    <source>
        <strain evidence="4">EP-1</strain>
        <tissue evidence="4">Whole</tissue>
    </source>
</reference>
<feature type="compositionally biased region" description="Basic and acidic residues" evidence="2">
    <location>
        <begin position="870"/>
        <end position="885"/>
    </location>
</feature>
<feature type="region of interest" description="Disordered" evidence="2">
    <location>
        <begin position="870"/>
        <end position="896"/>
    </location>
</feature>
<evidence type="ECO:0000256" key="1">
    <source>
        <dbReference type="SAM" id="Coils"/>
    </source>
</evidence>
<feature type="region of interest" description="Disordered" evidence="2">
    <location>
        <begin position="788"/>
        <end position="853"/>
    </location>
</feature>
<comment type="caution">
    <text evidence="4">The sequence shown here is derived from an EMBL/GenBank/DDBJ whole genome shotgun (WGS) entry which is preliminary data.</text>
</comment>
<feature type="region of interest" description="Disordered" evidence="2">
    <location>
        <begin position="1062"/>
        <end position="1090"/>
    </location>
</feature>
<evidence type="ECO:0000256" key="2">
    <source>
        <dbReference type="SAM" id="MobiDB-lite"/>
    </source>
</evidence>
<feature type="region of interest" description="Disordered" evidence="2">
    <location>
        <begin position="1835"/>
        <end position="1868"/>
    </location>
</feature>
<evidence type="ECO:0000313" key="4">
    <source>
        <dbReference type="EMBL" id="KAK7073209.1"/>
    </source>
</evidence>
<protein>
    <recommendedName>
        <fullName evidence="3">Ig-like domain-containing protein</fullName>
    </recommendedName>
</protein>
<name>A0AAN9A3U7_HALRR</name>
<accession>A0AAN9A3U7</accession>
<feature type="compositionally biased region" description="Basic and acidic residues" evidence="2">
    <location>
        <begin position="1855"/>
        <end position="1868"/>
    </location>
</feature>
<dbReference type="Proteomes" id="UP001381693">
    <property type="component" value="Unassembled WGS sequence"/>
</dbReference>
<feature type="compositionally biased region" description="Low complexity" evidence="2">
    <location>
        <begin position="147"/>
        <end position="172"/>
    </location>
</feature>
<dbReference type="EMBL" id="JAXCGZ010013238">
    <property type="protein sequence ID" value="KAK7073209.1"/>
    <property type="molecule type" value="Genomic_DNA"/>
</dbReference>
<feature type="compositionally biased region" description="Acidic residues" evidence="2">
    <location>
        <begin position="844"/>
        <end position="853"/>
    </location>
</feature>
<feature type="compositionally biased region" description="Low complexity" evidence="2">
    <location>
        <begin position="886"/>
        <end position="895"/>
    </location>
</feature>
<feature type="region of interest" description="Disordered" evidence="2">
    <location>
        <begin position="1"/>
        <end position="55"/>
    </location>
</feature>
<evidence type="ECO:0000313" key="5">
    <source>
        <dbReference type="Proteomes" id="UP001381693"/>
    </source>
</evidence>
<feature type="domain" description="Ig-like" evidence="3">
    <location>
        <begin position="1853"/>
        <end position="1964"/>
    </location>
</feature>
<feature type="compositionally biased region" description="Basic and acidic residues" evidence="2">
    <location>
        <begin position="1982"/>
        <end position="1996"/>
    </location>
</feature>
<feature type="compositionally biased region" description="Basic and acidic residues" evidence="2">
    <location>
        <begin position="1063"/>
        <end position="1072"/>
    </location>
</feature>
<dbReference type="InterPro" id="IPR019607">
    <property type="entry name" value="Putative_zinc-finger_domain"/>
</dbReference>
<feature type="compositionally biased region" description="Acidic residues" evidence="2">
    <location>
        <begin position="1005"/>
        <end position="1016"/>
    </location>
</feature>
<feature type="compositionally biased region" description="Basic residues" evidence="2">
    <location>
        <begin position="110"/>
        <end position="132"/>
    </location>
</feature>
<gene>
    <name evidence="4" type="ORF">SK128_020865</name>
</gene>
<feature type="region of interest" description="Disordered" evidence="2">
    <location>
        <begin position="88"/>
        <end position="187"/>
    </location>
</feature>
<organism evidence="4 5">
    <name type="scientific">Halocaridina rubra</name>
    <name type="common">Hawaiian red shrimp</name>
    <dbReference type="NCBI Taxonomy" id="373956"/>
    <lineage>
        <taxon>Eukaryota</taxon>
        <taxon>Metazoa</taxon>
        <taxon>Ecdysozoa</taxon>
        <taxon>Arthropoda</taxon>
        <taxon>Crustacea</taxon>
        <taxon>Multicrustacea</taxon>
        <taxon>Malacostraca</taxon>
        <taxon>Eumalacostraca</taxon>
        <taxon>Eucarida</taxon>
        <taxon>Decapoda</taxon>
        <taxon>Pleocyemata</taxon>
        <taxon>Caridea</taxon>
        <taxon>Atyoidea</taxon>
        <taxon>Atyidae</taxon>
        <taxon>Halocaridina</taxon>
    </lineage>
</organism>
<feature type="region of interest" description="Disordered" evidence="2">
    <location>
        <begin position="1980"/>
        <end position="2019"/>
    </location>
</feature>